<dbReference type="EC" id="6.3.5.-" evidence="1"/>
<evidence type="ECO:0000313" key="2">
    <source>
        <dbReference type="EMBL" id="DAB36671.1"/>
    </source>
</evidence>
<evidence type="ECO:0000256" key="1">
    <source>
        <dbReference type="HAMAP-Rule" id="MF_00122"/>
    </source>
</evidence>
<comment type="caution">
    <text evidence="2">The sequence shown here is derived from an EMBL/GenBank/DDBJ whole genome shotgun (WGS) entry which is preliminary data.</text>
</comment>
<comment type="catalytic activity">
    <reaction evidence="1">
        <text>L-glutamyl-tRNA(Gln) + L-glutamine + ATP + H2O = L-glutaminyl-tRNA(Gln) + L-glutamate + ADP + phosphate + H(+)</text>
        <dbReference type="Rhea" id="RHEA:17521"/>
        <dbReference type="Rhea" id="RHEA-COMP:9681"/>
        <dbReference type="Rhea" id="RHEA-COMP:9684"/>
        <dbReference type="ChEBI" id="CHEBI:15377"/>
        <dbReference type="ChEBI" id="CHEBI:15378"/>
        <dbReference type="ChEBI" id="CHEBI:29985"/>
        <dbReference type="ChEBI" id="CHEBI:30616"/>
        <dbReference type="ChEBI" id="CHEBI:43474"/>
        <dbReference type="ChEBI" id="CHEBI:58359"/>
        <dbReference type="ChEBI" id="CHEBI:78520"/>
        <dbReference type="ChEBI" id="CHEBI:78521"/>
        <dbReference type="ChEBI" id="CHEBI:456216"/>
    </reaction>
</comment>
<dbReference type="Proteomes" id="UP000231638">
    <property type="component" value="Unassembled WGS sequence"/>
</dbReference>
<dbReference type="PANTHER" id="PTHR15004:SF0">
    <property type="entry name" value="GLUTAMYL-TRNA(GLN) AMIDOTRANSFERASE SUBUNIT C, MITOCHONDRIAL"/>
    <property type="match status" value="1"/>
</dbReference>
<dbReference type="STRING" id="366522.GCA_001548055_02114"/>
<sequence>MKIDDALLSKLEKLSSLRISEEKREGVIQQLSEIVAFVENLNELNLENEEASFTTLQGGTPFREDVPNSHSTVVETILAHAPQSEDGFFVVPKIIE</sequence>
<dbReference type="AlphaFoldDB" id="A0A2D3W5P4"/>
<comment type="similarity">
    <text evidence="1">Belongs to the GatC family.</text>
</comment>
<dbReference type="GO" id="GO:0050567">
    <property type="term" value="F:glutaminyl-tRNA synthase (glutamine-hydrolyzing) activity"/>
    <property type="evidence" value="ECO:0007669"/>
    <property type="project" value="UniProtKB-UniRule"/>
</dbReference>
<dbReference type="InterPro" id="IPR036113">
    <property type="entry name" value="Asp/Glu-ADT_sf_sub_c"/>
</dbReference>
<comment type="function">
    <text evidence="1">Allows the formation of correctly charged Asn-tRNA(Asn) or Gln-tRNA(Gln) through the transamidation of misacylated Asp-tRNA(Asn) or Glu-tRNA(Gln) in organisms which lack either or both of asparaginyl-tRNA or glutaminyl-tRNA synthetases. The reaction takes place in the presence of glutamine and ATP through an activated phospho-Asp-tRNA(Asn) or phospho-Glu-tRNA(Gln).</text>
</comment>
<dbReference type="NCBIfam" id="TIGR00135">
    <property type="entry name" value="gatC"/>
    <property type="match status" value="1"/>
</dbReference>
<dbReference type="HAMAP" id="MF_00122">
    <property type="entry name" value="GatC"/>
    <property type="match status" value="1"/>
</dbReference>
<accession>A0A2D3W5P4</accession>
<dbReference type="GO" id="GO:0016740">
    <property type="term" value="F:transferase activity"/>
    <property type="evidence" value="ECO:0007669"/>
    <property type="project" value="UniProtKB-KW"/>
</dbReference>
<dbReference type="EMBL" id="DLUG01000097">
    <property type="protein sequence ID" value="DAB36671.1"/>
    <property type="molecule type" value="Genomic_DNA"/>
</dbReference>
<dbReference type="GO" id="GO:0006450">
    <property type="term" value="P:regulation of translational fidelity"/>
    <property type="evidence" value="ECO:0007669"/>
    <property type="project" value="InterPro"/>
</dbReference>
<evidence type="ECO:0000313" key="3">
    <source>
        <dbReference type="Proteomes" id="UP000231638"/>
    </source>
</evidence>
<reference evidence="2 3" key="1">
    <citation type="journal article" date="2017" name="Front. Microbiol.">
        <title>Comparative Genomic Analysis of the Class Epsilonproteobacteria and Proposed Reclassification to Epsilonbacteraeota (phyl. nov.).</title>
        <authorList>
            <person name="Waite D.W."/>
            <person name="Vanwonterghem I."/>
            <person name="Rinke C."/>
            <person name="Parks D.H."/>
            <person name="Zhang Y."/>
            <person name="Takai K."/>
            <person name="Sievert S.M."/>
            <person name="Simon J."/>
            <person name="Campbell B.J."/>
            <person name="Hanson T.E."/>
            <person name="Woyke T."/>
            <person name="Klotz M.G."/>
            <person name="Hugenholtz P."/>
        </authorList>
    </citation>
    <scope>NUCLEOTIDE SEQUENCE [LARGE SCALE GENOMIC DNA]</scope>
    <source>
        <strain evidence="2">UBA11420</strain>
    </source>
</reference>
<keyword evidence="1" id="KW-0547">Nucleotide-binding</keyword>
<comment type="catalytic activity">
    <reaction evidence="1">
        <text>L-aspartyl-tRNA(Asn) + L-glutamine + ATP + H2O = L-asparaginyl-tRNA(Asn) + L-glutamate + ADP + phosphate + 2 H(+)</text>
        <dbReference type="Rhea" id="RHEA:14513"/>
        <dbReference type="Rhea" id="RHEA-COMP:9674"/>
        <dbReference type="Rhea" id="RHEA-COMP:9677"/>
        <dbReference type="ChEBI" id="CHEBI:15377"/>
        <dbReference type="ChEBI" id="CHEBI:15378"/>
        <dbReference type="ChEBI" id="CHEBI:29985"/>
        <dbReference type="ChEBI" id="CHEBI:30616"/>
        <dbReference type="ChEBI" id="CHEBI:43474"/>
        <dbReference type="ChEBI" id="CHEBI:58359"/>
        <dbReference type="ChEBI" id="CHEBI:78515"/>
        <dbReference type="ChEBI" id="CHEBI:78516"/>
        <dbReference type="ChEBI" id="CHEBI:456216"/>
    </reaction>
</comment>
<dbReference type="SUPFAM" id="SSF141000">
    <property type="entry name" value="Glu-tRNAGln amidotransferase C subunit"/>
    <property type="match status" value="1"/>
</dbReference>
<dbReference type="Pfam" id="PF02686">
    <property type="entry name" value="GatC"/>
    <property type="match status" value="1"/>
</dbReference>
<proteinExistence type="inferred from homology"/>
<comment type="subunit">
    <text evidence="1">Heterotrimer of A, B and C subunits.</text>
</comment>
<dbReference type="GO" id="GO:0050566">
    <property type="term" value="F:asparaginyl-tRNA synthase (glutamine-hydrolyzing) activity"/>
    <property type="evidence" value="ECO:0007669"/>
    <property type="project" value="RHEA"/>
</dbReference>
<dbReference type="GO" id="GO:0005524">
    <property type="term" value="F:ATP binding"/>
    <property type="evidence" value="ECO:0007669"/>
    <property type="project" value="UniProtKB-KW"/>
</dbReference>
<keyword evidence="2" id="KW-0808">Transferase</keyword>
<dbReference type="InterPro" id="IPR003837">
    <property type="entry name" value="GatC"/>
</dbReference>
<name>A0A2D3W5P4_9BACT</name>
<dbReference type="GO" id="GO:0070681">
    <property type="term" value="P:glutaminyl-tRNAGln biosynthesis via transamidation"/>
    <property type="evidence" value="ECO:0007669"/>
    <property type="project" value="TreeGrafter"/>
</dbReference>
<gene>
    <name evidence="1" type="primary">gatC</name>
    <name evidence="2" type="ORF">CFH80_03610</name>
</gene>
<organism evidence="2 3">
    <name type="scientific">Sulfurospirillum cavolei</name>
    <dbReference type="NCBI Taxonomy" id="366522"/>
    <lineage>
        <taxon>Bacteria</taxon>
        <taxon>Pseudomonadati</taxon>
        <taxon>Campylobacterota</taxon>
        <taxon>Epsilonproteobacteria</taxon>
        <taxon>Campylobacterales</taxon>
        <taxon>Sulfurospirillaceae</taxon>
        <taxon>Sulfurospirillum</taxon>
    </lineage>
</organism>
<keyword evidence="1" id="KW-0436">Ligase</keyword>
<dbReference type="PANTHER" id="PTHR15004">
    <property type="entry name" value="GLUTAMYL-TRNA(GLN) AMIDOTRANSFERASE SUBUNIT C, MITOCHONDRIAL"/>
    <property type="match status" value="1"/>
</dbReference>
<protein>
    <recommendedName>
        <fullName evidence="1">Aspartyl/glutamyl-tRNA(Asn/Gln) amidotransferase subunit C</fullName>
        <shortName evidence="1">Asp/Glu-ADT subunit C</shortName>
        <ecNumber evidence="1">6.3.5.-</ecNumber>
    </recommendedName>
</protein>
<keyword evidence="1" id="KW-0648">Protein biosynthesis</keyword>
<keyword evidence="1" id="KW-0067">ATP-binding</keyword>
<dbReference type="GO" id="GO:0006412">
    <property type="term" value="P:translation"/>
    <property type="evidence" value="ECO:0007669"/>
    <property type="project" value="UniProtKB-UniRule"/>
</dbReference>
<dbReference type="Gene3D" id="1.10.20.60">
    <property type="entry name" value="Glu-tRNAGln amidotransferase C subunit, N-terminal domain"/>
    <property type="match status" value="1"/>
</dbReference>